<name>A0A251ZTR4_9PROT</name>
<dbReference type="InterPro" id="IPR014729">
    <property type="entry name" value="Rossmann-like_a/b/a_fold"/>
</dbReference>
<comment type="caution">
    <text evidence="2">The sequence shown here is derived from an EMBL/GenBank/DDBJ whole genome shotgun (WGS) entry which is preliminary data.</text>
</comment>
<dbReference type="PANTHER" id="PTHR30336:SF20">
    <property type="entry name" value="DUF218 DOMAIN-CONTAINING PROTEIN"/>
    <property type="match status" value="1"/>
</dbReference>
<dbReference type="Gene3D" id="3.40.50.620">
    <property type="entry name" value="HUPs"/>
    <property type="match status" value="1"/>
</dbReference>
<dbReference type="GO" id="GO:0005886">
    <property type="term" value="C:plasma membrane"/>
    <property type="evidence" value="ECO:0007669"/>
    <property type="project" value="TreeGrafter"/>
</dbReference>
<proteinExistence type="predicted"/>
<evidence type="ECO:0000313" key="2">
    <source>
        <dbReference type="EMBL" id="OUI78056.1"/>
    </source>
</evidence>
<evidence type="ECO:0000313" key="3">
    <source>
        <dbReference type="Proteomes" id="UP000194946"/>
    </source>
</evidence>
<dbReference type="AlphaFoldDB" id="A0A251ZTR4"/>
<dbReference type="RefSeq" id="WP_086632486.1">
    <property type="nucleotide sequence ID" value="NZ_JOPB01000008.1"/>
</dbReference>
<dbReference type="CDD" id="cd06259">
    <property type="entry name" value="YdcF-like"/>
    <property type="match status" value="1"/>
</dbReference>
<dbReference type="Pfam" id="PF02698">
    <property type="entry name" value="DUF218"/>
    <property type="match status" value="1"/>
</dbReference>
<dbReference type="Gene3D" id="1.10.3620.10">
    <property type="entry name" value="YdcF like domain"/>
    <property type="match status" value="1"/>
</dbReference>
<accession>A0A251ZTR4</accession>
<feature type="domain" description="DUF218" evidence="1">
    <location>
        <begin position="50"/>
        <end position="173"/>
    </location>
</feature>
<dbReference type="PANTHER" id="PTHR30336">
    <property type="entry name" value="INNER MEMBRANE PROTEIN, PROBABLE PERMEASE"/>
    <property type="match status" value="1"/>
</dbReference>
<gene>
    <name evidence="2" type="ORF">HK18_10960</name>
</gene>
<dbReference type="InterPro" id="IPR003848">
    <property type="entry name" value="DUF218"/>
</dbReference>
<sequence length="268" mass="29811">MLQFNDLLKTQDDVHAVNQIAAFLAPSEHAAIHNTDIDLVIHAGNAVLETAIAACQLAKQKQCPLLFSGGIGHSTQLLIDTVKLLYPEITHDFQSLSEAKITGYLAVELWDFPKEKLILETQSTNCGANAAFSLDQLTALSLSPKKVVIIQDPTMQLRTLVTFQKAWQQASFETKFYSEPSFVPQLKLLDQQINYADPEIVGLWSPSRFLSLLIGEIPRLRNDEHGYGPKGKGFIPHVDIPAEIEDAYRHLQGLITQEEAVQDRKILG</sequence>
<keyword evidence="3" id="KW-1185">Reference proteome</keyword>
<dbReference type="InterPro" id="IPR051599">
    <property type="entry name" value="Cell_Envelope_Assoc"/>
</dbReference>
<protein>
    <recommendedName>
        <fullName evidence="1">DUF218 domain-containing protein</fullName>
    </recommendedName>
</protein>
<organism evidence="2 3">
    <name type="scientific">Commensalibacter intestini</name>
    <dbReference type="NCBI Taxonomy" id="479936"/>
    <lineage>
        <taxon>Bacteria</taxon>
        <taxon>Pseudomonadati</taxon>
        <taxon>Pseudomonadota</taxon>
        <taxon>Alphaproteobacteria</taxon>
        <taxon>Acetobacterales</taxon>
        <taxon>Acetobacteraceae</taxon>
    </lineage>
</organism>
<reference evidence="3" key="1">
    <citation type="submission" date="2014-06" db="EMBL/GenBank/DDBJ databases">
        <authorList>
            <person name="Winans N.J."/>
            <person name="Newell P.D."/>
            <person name="Douglas A.E."/>
        </authorList>
    </citation>
    <scope>NUCLEOTIDE SEQUENCE [LARGE SCALE GENOMIC DNA]</scope>
    <source>
        <strain evidence="3">DmL_052</strain>
    </source>
</reference>
<dbReference type="EMBL" id="JOPB01000008">
    <property type="protein sequence ID" value="OUI78056.1"/>
    <property type="molecule type" value="Genomic_DNA"/>
</dbReference>
<evidence type="ECO:0000259" key="1">
    <source>
        <dbReference type="Pfam" id="PF02698"/>
    </source>
</evidence>
<dbReference type="Proteomes" id="UP000194946">
    <property type="component" value="Unassembled WGS sequence"/>
</dbReference>